<proteinExistence type="predicted"/>
<name>A0A916JNY9_9FLAO</name>
<accession>A0A916JNY9</accession>
<dbReference type="InterPro" id="IPR012657">
    <property type="entry name" value="23S_rRNA-intervening_sequence"/>
</dbReference>
<evidence type="ECO:0000313" key="1">
    <source>
        <dbReference type="EMBL" id="CAG5083163.1"/>
    </source>
</evidence>
<dbReference type="Proteomes" id="UP000683507">
    <property type="component" value="Chromosome"/>
</dbReference>
<organism evidence="1 2">
    <name type="scientific">Parvicella tangerina</name>
    <dbReference type="NCBI Taxonomy" id="2829795"/>
    <lineage>
        <taxon>Bacteria</taxon>
        <taxon>Pseudomonadati</taxon>
        <taxon>Bacteroidota</taxon>
        <taxon>Flavobacteriia</taxon>
        <taxon>Flavobacteriales</taxon>
        <taxon>Parvicellaceae</taxon>
        <taxon>Parvicella</taxon>
    </lineage>
</organism>
<protein>
    <recommendedName>
        <fullName evidence="3">Four helix bundle protein</fullName>
    </recommendedName>
</protein>
<reference evidence="1" key="1">
    <citation type="submission" date="2021-04" db="EMBL/GenBank/DDBJ databases">
        <authorList>
            <person name="Rodrigo-Torres L."/>
            <person name="Arahal R. D."/>
            <person name="Lucena T."/>
        </authorList>
    </citation>
    <scope>NUCLEOTIDE SEQUENCE</scope>
    <source>
        <strain evidence="1">AS29M-1</strain>
    </source>
</reference>
<keyword evidence="2" id="KW-1185">Reference proteome</keyword>
<evidence type="ECO:0008006" key="3">
    <source>
        <dbReference type="Google" id="ProtNLM"/>
    </source>
</evidence>
<dbReference type="PANTHER" id="PTHR38471:SF2">
    <property type="entry name" value="FOUR HELIX BUNDLE PROTEIN"/>
    <property type="match status" value="1"/>
</dbReference>
<dbReference type="PANTHER" id="PTHR38471">
    <property type="entry name" value="FOUR HELIX BUNDLE PROTEIN"/>
    <property type="match status" value="1"/>
</dbReference>
<dbReference type="PIRSF" id="PIRSF035652">
    <property type="entry name" value="CHP02436"/>
    <property type="match status" value="1"/>
</dbReference>
<dbReference type="EMBL" id="OU015584">
    <property type="protein sequence ID" value="CAG5083163.1"/>
    <property type="molecule type" value="Genomic_DNA"/>
</dbReference>
<dbReference type="RefSeq" id="WP_258542321.1">
    <property type="nucleotide sequence ID" value="NZ_OU015584.1"/>
</dbReference>
<dbReference type="NCBIfam" id="TIGR02436">
    <property type="entry name" value="four helix bundle protein"/>
    <property type="match status" value="1"/>
</dbReference>
<dbReference type="Gene3D" id="1.20.1440.60">
    <property type="entry name" value="23S rRNA-intervening sequence"/>
    <property type="match status" value="1"/>
</dbReference>
<sequence length="126" mass="14583">MSVKNILQEKSFEFALAVVCVYKFLKFQEKEFVLSKQLLRSGTAIGALIRESEHAQSRPDFIHKLSIALKESNETDYWIDLLYKSDYLNKIDYESLKQKNLELLKLLTSIIKSTKANSARGSNQEY</sequence>
<gene>
    <name evidence="1" type="ORF">CRYO30217_02108</name>
</gene>
<dbReference type="KEGG" id="ptan:CRYO30217_02108"/>
<dbReference type="SUPFAM" id="SSF158446">
    <property type="entry name" value="IVS-encoded protein-like"/>
    <property type="match status" value="1"/>
</dbReference>
<dbReference type="InterPro" id="IPR036583">
    <property type="entry name" value="23S_rRNA_IVS_sf"/>
</dbReference>
<evidence type="ECO:0000313" key="2">
    <source>
        <dbReference type="Proteomes" id="UP000683507"/>
    </source>
</evidence>
<dbReference type="Pfam" id="PF05635">
    <property type="entry name" value="23S_rRNA_IVP"/>
    <property type="match status" value="1"/>
</dbReference>
<dbReference type="AlphaFoldDB" id="A0A916JNY9"/>